<dbReference type="SUPFAM" id="SSF101478">
    <property type="entry name" value="ADP-ribosylglycohydrolase"/>
    <property type="match status" value="1"/>
</dbReference>
<comment type="cofactor">
    <cofactor evidence="1">
        <name>Mg(2+)</name>
        <dbReference type="ChEBI" id="CHEBI:18420"/>
    </cofactor>
    <text evidence="1">Binds 2 magnesium ions per subunit.</text>
</comment>
<evidence type="ECO:0000313" key="4">
    <source>
        <dbReference type="EMBL" id="CUE73805.1"/>
    </source>
</evidence>
<gene>
    <name evidence="4" type="ORF">BSAL_55420</name>
</gene>
<name>A0A0S4IQS5_BODSA</name>
<sequence>MVRSLLFFIFGLTKHFHLISNKTNKIMSGGSISSVNQKISSNAVSATDDVVRTLLHRMRRKLQFLTKPETPRSRSCMFYTVTPPRGVMNQLRYRVTSRLPASNDAALSVEEGGMTSIFPTGADGPENHWQLIAKATSESRSADAAVGAMIGLVMGDAFGAPLEFLGVRCDPKLLELPQFRGETTSSSSPTKGHSCLNLTPNNVTINNNTHSSQASRSVLNPKDVLQFHKPCNKFQLRLGQWTDDASMALCLADSLIVTALQTTTTTAVHEKDDNSGVLPTTMSALFHDGDCRVRYCNWWFHGYNNAFRFDRSRKDSHGGLGGTSVGLGGNISASLYALQAAALASAPKEDSRLLATRKRSRDDDVDDEDAQIHFSGDNAAKHPFVPDDENSHDSGNGSLMRLAPAALRCWSDPALAQSLAETSSYTTHGGEEAAAACRFVSYFISRAVGEAAAACDTDKRRLGISHFLDGVIAEFIAEVCRRGEESGPPYKRLLSLLRSQPPSPKEACWNWKAREIAVSATLVARGDEYQGYPVSYGYFGSYALDGLAMALWAMHEEVEVGQEGGQPHQFKRTFLSVLFRVVNLLGDCDSTGAITCQMAGAFFGYRHIAGIADLKVYGNQCGGSLGSNDMTSSPSRASCRQQDAEGESLVLKTMLACVKTWDPLGEIGVRGVLLHHLGRGNGTTDSRDAAVS</sequence>
<dbReference type="PANTHER" id="PTHR16222:SF12">
    <property type="entry name" value="ADP-RIBOSYLGLYCOHYDROLASE-RELATED"/>
    <property type="match status" value="1"/>
</dbReference>
<protein>
    <submittedName>
        <fullName evidence="4">ADP-ribosylglycohydrolase, putative</fullName>
    </submittedName>
</protein>
<reference evidence="5" key="1">
    <citation type="submission" date="2015-09" db="EMBL/GenBank/DDBJ databases">
        <authorList>
            <consortium name="Pathogen Informatics"/>
        </authorList>
    </citation>
    <scope>NUCLEOTIDE SEQUENCE [LARGE SCALE GENOMIC DNA]</scope>
    <source>
        <strain evidence="5">Lake Konstanz</strain>
    </source>
</reference>
<dbReference type="PANTHER" id="PTHR16222">
    <property type="entry name" value="ADP-RIBOSYLGLYCOHYDROLASE"/>
    <property type="match status" value="1"/>
</dbReference>
<keyword evidence="1" id="KW-0460">Magnesium</keyword>
<feature type="binding site" evidence="1">
    <location>
        <position position="590"/>
    </location>
    <ligand>
        <name>Mg(2+)</name>
        <dbReference type="ChEBI" id="CHEBI:18420"/>
        <label>1</label>
    </ligand>
</feature>
<dbReference type="Pfam" id="PF03747">
    <property type="entry name" value="ADP_ribosyl_GH"/>
    <property type="match status" value="1"/>
</dbReference>
<keyword evidence="1" id="KW-0479">Metal-binding</keyword>
<evidence type="ECO:0000256" key="2">
    <source>
        <dbReference type="SAM" id="MobiDB-lite"/>
    </source>
</evidence>
<evidence type="ECO:0000313" key="5">
    <source>
        <dbReference type="Proteomes" id="UP000051952"/>
    </source>
</evidence>
<dbReference type="Proteomes" id="UP000051952">
    <property type="component" value="Unassembled WGS sequence"/>
</dbReference>
<dbReference type="Gene3D" id="1.10.4080.10">
    <property type="entry name" value="ADP-ribosylation/Crystallin J1"/>
    <property type="match status" value="1"/>
</dbReference>
<dbReference type="GO" id="GO:0046872">
    <property type="term" value="F:metal ion binding"/>
    <property type="evidence" value="ECO:0007669"/>
    <property type="project" value="UniProtKB-KW"/>
</dbReference>
<evidence type="ECO:0000256" key="1">
    <source>
        <dbReference type="PIRSR" id="PIRSR605502-1"/>
    </source>
</evidence>
<dbReference type="EMBL" id="CYKH01000157">
    <property type="protein sequence ID" value="CUE73805.1"/>
    <property type="molecule type" value="Genomic_DNA"/>
</dbReference>
<dbReference type="VEuPathDB" id="TriTrypDB:BSAL_55420"/>
<dbReference type="InterPro" id="IPR005502">
    <property type="entry name" value="Ribosyl_crysJ1"/>
</dbReference>
<keyword evidence="4" id="KW-0378">Hydrolase</keyword>
<feature type="region of interest" description="Disordered" evidence="2">
    <location>
        <begin position="376"/>
        <end position="397"/>
    </location>
</feature>
<organism evidence="4 5">
    <name type="scientific">Bodo saltans</name>
    <name type="common">Flagellated protozoan</name>
    <dbReference type="NCBI Taxonomy" id="75058"/>
    <lineage>
        <taxon>Eukaryota</taxon>
        <taxon>Discoba</taxon>
        <taxon>Euglenozoa</taxon>
        <taxon>Kinetoplastea</taxon>
        <taxon>Metakinetoplastina</taxon>
        <taxon>Eubodonida</taxon>
        <taxon>Bodonidae</taxon>
        <taxon>Bodo</taxon>
    </lineage>
</organism>
<dbReference type="InterPro" id="IPR050792">
    <property type="entry name" value="ADP-ribosylglycohydrolase"/>
</dbReference>
<keyword evidence="5" id="KW-1185">Reference proteome</keyword>
<dbReference type="AlphaFoldDB" id="A0A0S4IQS5"/>
<feature type="chain" id="PRO_5012723541" evidence="3">
    <location>
        <begin position="16"/>
        <end position="692"/>
    </location>
</feature>
<proteinExistence type="predicted"/>
<keyword evidence="3" id="KW-0732">Signal</keyword>
<feature type="signal peptide" evidence="3">
    <location>
        <begin position="1"/>
        <end position="15"/>
    </location>
</feature>
<dbReference type="OrthoDB" id="2021138at2759"/>
<evidence type="ECO:0000256" key="3">
    <source>
        <dbReference type="SAM" id="SignalP"/>
    </source>
</evidence>
<feature type="binding site" evidence="1">
    <location>
        <position position="587"/>
    </location>
    <ligand>
        <name>Mg(2+)</name>
        <dbReference type="ChEBI" id="CHEBI:18420"/>
        <label>1</label>
    </ligand>
</feature>
<feature type="binding site" evidence="1">
    <location>
        <position position="589"/>
    </location>
    <ligand>
        <name>Mg(2+)</name>
        <dbReference type="ChEBI" id="CHEBI:18420"/>
        <label>1</label>
    </ligand>
</feature>
<dbReference type="InterPro" id="IPR036705">
    <property type="entry name" value="Ribosyl_crysJ1_sf"/>
</dbReference>
<accession>A0A0S4IQS5</accession>
<dbReference type="GO" id="GO:0016787">
    <property type="term" value="F:hydrolase activity"/>
    <property type="evidence" value="ECO:0007669"/>
    <property type="project" value="UniProtKB-KW"/>
</dbReference>